<name>A0AB34IDL9_PRYPA</name>
<keyword evidence="3" id="KW-1185">Reference proteome</keyword>
<dbReference type="EMBL" id="JBGBPQ010000028">
    <property type="protein sequence ID" value="KAL1496597.1"/>
    <property type="molecule type" value="Genomic_DNA"/>
</dbReference>
<evidence type="ECO:0000313" key="2">
    <source>
        <dbReference type="EMBL" id="KAL1496597.1"/>
    </source>
</evidence>
<evidence type="ECO:0008006" key="4">
    <source>
        <dbReference type="Google" id="ProtNLM"/>
    </source>
</evidence>
<gene>
    <name evidence="2" type="ORF">AB1Y20_014202</name>
</gene>
<organism evidence="2 3">
    <name type="scientific">Prymnesium parvum</name>
    <name type="common">Toxic golden alga</name>
    <dbReference type="NCBI Taxonomy" id="97485"/>
    <lineage>
        <taxon>Eukaryota</taxon>
        <taxon>Haptista</taxon>
        <taxon>Haptophyta</taxon>
        <taxon>Prymnesiophyceae</taxon>
        <taxon>Prymnesiales</taxon>
        <taxon>Prymnesiaceae</taxon>
        <taxon>Prymnesium</taxon>
    </lineage>
</organism>
<feature type="region of interest" description="Disordered" evidence="1">
    <location>
        <begin position="258"/>
        <end position="278"/>
    </location>
</feature>
<protein>
    <recommendedName>
        <fullName evidence="4">Hexosyltransferase</fullName>
    </recommendedName>
</protein>
<reference evidence="2 3" key="1">
    <citation type="journal article" date="2024" name="Science">
        <title>Giant polyketide synthase enzymes in the biosynthesis of giant marine polyether toxins.</title>
        <authorList>
            <person name="Fallon T.R."/>
            <person name="Shende V.V."/>
            <person name="Wierzbicki I.H."/>
            <person name="Pendleton A.L."/>
            <person name="Watervoot N.F."/>
            <person name="Auber R.P."/>
            <person name="Gonzalez D.J."/>
            <person name="Wisecaver J.H."/>
            <person name="Moore B.S."/>
        </authorList>
    </citation>
    <scope>NUCLEOTIDE SEQUENCE [LARGE SCALE GENOMIC DNA]</scope>
    <source>
        <strain evidence="2 3">12B1</strain>
    </source>
</reference>
<proteinExistence type="predicted"/>
<accession>A0AB34IDL9</accession>
<comment type="caution">
    <text evidence="2">The sequence shown here is derived from an EMBL/GenBank/DDBJ whole genome shotgun (WGS) entry which is preliminary data.</text>
</comment>
<dbReference type="AlphaFoldDB" id="A0AB34IDL9"/>
<evidence type="ECO:0000313" key="3">
    <source>
        <dbReference type="Proteomes" id="UP001515480"/>
    </source>
</evidence>
<sequence length="278" mass="31252">MDTPVARLRRESIRTLSAVGNASLAALRFLLATDLAPSVHEEDVWRLSLPLHRRRIASRPGHTNYGLEKWLVCNAFLCRAVGTPISALHPRAASSSSFFDFVILADDDALYFVPSLQRLLSPFVEKAWREEEAFVFGNVEEWFMWDAVAMISTCFAYSSRRWELATQYAAGWRARNASLDTLPRRHRECLQPTAVGPFPYVKGHFLGYSRRTAINLVQLFDNRIGSSGLGVPDEEYALTTRASTPIFHPFFNTLLPSNHHHHPSQKVTSAIPEGTAPS</sequence>
<evidence type="ECO:0000256" key="1">
    <source>
        <dbReference type="SAM" id="MobiDB-lite"/>
    </source>
</evidence>
<dbReference type="Proteomes" id="UP001515480">
    <property type="component" value="Unassembled WGS sequence"/>
</dbReference>